<keyword evidence="7" id="KW-0677">Repeat</keyword>
<evidence type="ECO:0000256" key="7">
    <source>
        <dbReference type="ARBA" id="ARBA00022737"/>
    </source>
</evidence>
<feature type="region of interest" description="Disordered" evidence="12">
    <location>
        <begin position="128"/>
        <end position="172"/>
    </location>
</feature>
<proteinExistence type="inferred from homology"/>
<sequence>MTTPIGFMAPRPDGLMPAPPATSGAPALRNICGLLTIQADALPDEHASAQLEAALRTIDGTELGAALLRAIAACPMAADERPIVVFEDRDEEIDSITAIEESAARGDHVIYFQVDPPGVSTARTSVDGECPLTHDTQPGPGPGAASGMHPWADRPRDAPAPALSADAGHGAADAAHPMEQAIELFSDLAAFYASCIGQQRLAPNLGFGEFSTLTFREQLGDPIPQWQRDLDAHIRQAAERGEDLAGVWELVNLWNYAGDTELPLYLNSMELRECPPLRNLPGLKWLIMIDNLLEEFPSGDRLPASLTTLDLAGNPIHTVADRYGPNLRRVTLDRTMCEAHGLRDALPPEIELVAVEADYVADAFKAVEYIRAFPESLVDVVRVEDMERAGWSNDLMARLYPADMLEKAAAAWLAAPAADPASRAAASEPAAAPALDAQAWRAGQRTDPNGAAALKALMNRLHHTWVQQPDPELRDSLVALLTRMQAEKRFMLECLDIAREGASSCSDNILHTLNSLHIALLNFSVEAGDYDDRLVELMYLAEDMLNMHTLAQYFATLRPELQARAARGNMPFDEIEQWLSLRTKLRGQVHMPAMQFNMQFDGLSLVEDADAERAKAAVAQARDGGFIDFLASWRPLQSVIRRIAPDLAGRADNWRDHVYNDRGRVYRFLDTLLHTEGRLFASASRYDMEVFNVRPWIFWTRYERLVDKYLATRKLRRYTADVLPDACSAVTIDIHALIQKATVRDFLALHGLKLQQAIQDSSEPAWFQRLYRDKRHTPSGLALELSAVRRRRGLESAGEMLAKR</sequence>
<dbReference type="RefSeq" id="WP_066667824.1">
    <property type="nucleotide sequence ID" value="NZ_CP016171.1"/>
</dbReference>
<dbReference type="STRING" id="463025.BAU08_01790"/>
<organism evidence="14 15">
    <name type="scientific">Bordetella bronchialis</name>
    <dbReference type="NCBI Taxonomy" id="463025"/>
    <lineage>
        <taxon>Bacteria</taxon>
        <taxon>Pseudomonadati</taxon>
        <taxon>Pseudomonadota</taxon>
        <taxon>Betaproteobacteria</taxon>
        <taxon>Burkholderiales</taxon>
        <taxon>Alcaligenaceae</taxon>
        <taxon>Bordetella</taxon>
    </lineage>
</organism>
<dbReference type="InterPro" id="IPR029487">
    <property type="entry name" value="NEL_dom"/>
</dbReference>
<evidence type="ECO:0000256" key="12">
    <source>
        <dbReference type="SAM" id="MobiDB-lite"/>
    </source>
</evidence>
<dbReference type="AlphaFoldDB" id="A0A193FRH3"/>
<keyword evidence="5" id="KW-0433">Leucine-rich repeat</keyword>
<name>A0A193FRH3_9BORD</name>
<keyword evidence="9 11" id="KW-0832">Ubl conjugation</keyword>
<keyword evidence="8 11" id="KW-0833">Ubl conjugation pathway</keyword>
<dbReference type="Pfam" id="PF14496">
    <property type="entry name" value="NEL"/>
    <property type="match status" value="1"/>
</dbReference>
<dbReference type="GO" id="GO:0004842">
    <property type="term" value="F:ubiquitin-protein transferase activity"/>
    <property type="evidence" value="ECO:0007669"/>
    <property type="project" value="UniProtKB-UniRule"/>
</dbReference>
<evidence type="ECO:0000259" key="13">
    <source>
        <dbReference type="PROSITE" id="PS52053"/>
    </source>
</evidence>
<dbReference type="GO" id="GO:0016567">
    <property type="term" value="P:protein ubiquitination"/>
    <property type="evidence" value="ECO:0007669"/>
    <property type="project" value="InterPro"/>
</dbReference>
<dbReference type="InterPro" id="IPR051071">
    <property type="entry name" value="LRR-bact_E3_ubiq_ligases"/>
</dbReference>
<evidence type="ECO:0000256" key="11">
    <source>
        <dbReference type="PROSITE-ProRule" id="PRU01398"/>
    </source>
</evidence>
<dbReference type="GO" id="GO:0005576">
    <property type="term" value="C:extracellular region"/>
    <property type="evidence" value="ECO:0007669"/>
    <property type="project" value="UniProtKB-SubCell"/>
</dbReference>
<evidence type="ECO:0000313" key="15">
    <source>
        <dbReference type="Proteomes" id="UP000092213"/>
    </source>
</evidence>
<dbReference type="EMBL" id="CP016171">
    <property type="protein sequence ID" value="ANN70240.1"/>
    <property type="molecule type" value="Genomic_DNA"/>
</dbReference>
<evidence type="ECO:0000313" key="14">
    <source>
        <dbReference type="EMBL" id="ANN70240.1"/>
    </source>
</evidence>
<dbReference type="PANTHER" id="PTHR47114">
    <property type="match status" value="1"/>
</dbReference>
<evidence type="ECO:0000256" key="1">
    <source>
        <dbReference type="ARBA" id="ARBA00004192"/>
    </source>
</evidence>
<gene>
    <name evidence="14" type="ORF">BAU08_01790</name>
</gene>
<evidence type="ECO:0000256" key="9">
    <source>
        <dbReference type="ARBA" id="ARBA00022843"/>
    </source>
</evidence>
<keyword evidence="6 11" id="KW-0808">Transferase</keyword>
<dbReference type="SUPFAM" id="SSF52058">
    <property type="entry name" value="L domain-like"/>
    <property type="match status" value="1"/>
</dbReference>
<dbReference type="PANTHER" id="PTHR47114:SF2">
    <property type="entry name" value="OLIGODENDROCYTE-MYELIN GLYCOPROTEIN"/>
    <property type="match status" value="1"/>
</dbReference>
<dbReference type="InterPro" id="IPR032675">
    <property type="entry name" value="LRR_dom_sf"/>
</dbReference>
<dbReference type="Gene3D" id="3.80.10.10">
    <property type="entry name" value="Ribonuclease Inhibitor"/>
    <property type="match status" value="1"/>
</dbReference>
<protein>
    <recommendedName>
        <fullName evidence="13">NEL domain-containing protein</fullName>
    </recommendedName>
</protein>
<dbReference type="PROSITE" id="PS52053">
    <property type="entry name" value="NEL"/>
    <property type="match status" value="1"/>
</dbReference>
<comment type="subcellular location">
    <subcellularLocation>
        <location evidence="1">Host cytoplasm</location>
    </subcellularLocation>
    <subcellularLocation>
        <location evidence="2">Secreted</location>
    </subcellularLocation>
</comment>
<feature type="active site" description="Glycyl thioester intermediate" evidence="11">
    <location>
        <position position="505"/>
    </location>
</feature>
<evidence type="ECO:0000256" key="6">
    <source>
        <dbReference type="ARBA" id="ARBA00022679"/>
    </source>
</evidence>
<accession>A0A193FRH3</accession>
<reference evidence="14 15" key="1">
    <citation type="submission" date="2016-06" db="EMBL/GenBank/DDBJ databases">
        <title>Complete genome sequences of Bordetella bronchialis and Bordetella flabilis.</title>
        <authorList>
            <person name="LiPuma J.J."/>
            <person name="Spilker T."/>
        </authorList>
    </citation>
    <scope>NUCLEOTIDE SEQUENCE [LARGE SCALE GENOMIC DNA]</scope>
    <source>
        <strain evidence="14 15">AU17976</strain>
    </source>
</reference>
<evidence type="ECO:0000256" key="3">
    <source>
        <dbReference type="ARBA" id="ARBA00009868"/>
    </source>
</evidence>
<feature type="compositionally biased region" description="Low complexity" evidence="12">
    <location>
        <begin position="159"/>
        <end position="172"/>
    </location>
</feature>
<keyword evidence="10 11" id="KW-1035">Host cytoplasm</keyword>
<evidence type="ECO:0000256" key="4">
    <source>
        <dbReference type="ARBA" id="ARBA00022525"/>
    </source>
</evidence>
<evidence type="ECO:0000256" key="10">
    <source>
        <dbReference type="ARBA" id="ARBA00023200"/>
    </source>
</evidence>
<evidence type="ECO:0000256" key="2">
    <source>
        <dbReference type="ARBA" id="ARBA00004613"/>
    </source>
</evidence>
<dbReference type="Proteomes" id="UP000092213">
    <property type="component" value="Chromosome"/>
</dbReference>
<feature type="domain" description="NEL" evidence="13">
    <location>
        <begin position="416"/>
        <end position="722"/>
    </location>
</feature>
<dbReference type="GO" id="GO:0030430">
    <property type="term" value="C:host cell cytoplasm"/>
    <property type="evidence" value="ECO:0007669"/>
    <property type="project" value="UniProtKB-SubCell"/>
</dbReference>
<dbReference type="Gene3D" id="1.20.58.360">
    <property type="entry name" value="Shigella T3SS effector IpaH defines"/>
    <property type="match status" value="1"/>
</dbReference>
<keyword evidence="4 11" id="KW-0964">Secreted</keyword>
<comment type="PTM">
    <text evidence="11">Ubiquitinated in the presence of host E1 ubiquitin-activating enzyme, E2 ubiquitin-conjugating enzyme and ubiquitin.</text>
</comment>
<evidence type="ECO:0000256" key="5">
    <source>
        <dbReference type="ARBA" id="ARBA00022614"/>
    </source>
</evidence>
<evidence type="ECO:0000256" key="8">
    <source>
        <dbReference type="ARBA" id="ARBA00022786"/>
    </source>
</evidence>
<comment type="similarity">
    <text evidence="3 11">Belongs to the LRR-containing bacterial E3 ligase family.</text>
</comment>